<evidence type="ECO:0000313" key="2">
    <source>
        <dbReference type="EMBL" id="MBK6974380.1"/>
    </source>
</evidence>
<evidence type="ECO:0000256" key="1">
    <source>
        <dbReference type="SAM" id="SignalP"/>
    </source>
</evidence>
<proteinExistence type="predicted"/>
<gene>
    <name evidence="2" type="ORF">IPH26_16015</name>
</gene>
<dbReference type="EMBL" id="JADJEV010000004">
    <property type="protein sequence ID" value="MBK6974380.1"/>
    <property type="molecule type" value="Genomic_DNA"/>
</dbReference>
<name>A0A9D7HV68_9PROT</name>
<accession>A0A9D7HV68</accession>
<sequence>MFHPTLRRLRLAPLLLACAGTVALADSQMLPGAWEFKMTRDSESATVKVSTSAAHIGECTSEMPVQ</sequence>
<evidence type="ECO:0008006" key="4">
    <source>
        <dbReference type="Google" id="ProtNLM"/>
    </source>
</evidence>
<keyword evidence="1" id="KW-0732">Signal</keyword>
<dbReference type="AlphaFoldDB" id="A0A9D7HV68"/>
<protein>
    <recommendedName>
        <fullName evidence="4">DUF3617 family protein</fullName>
    </recommendedName>
</protein>
<feature type="signal peptide" evidence="1">
    <location>
        <begin position="1"/>
        <end position="25"/>
    </location>
</feature>
<organism evidence="2 3">
    <name type="scientific">Candidatus Methylophosphatis roskildensis</name>
    <dbReference type="NCBI Taxonomy" id="2899263"/>
    <lineage>
        <taxon>Bacteria</taxon>
        <taxon>Pseudomonadati</taxon>
        <taxon>Pseudomonadota</taxon>
        <taxon>Betaproteobacteria</taxon>
        <taxon>Nitrosomonadales</taxon>
        <taxon>Sterolibacteriaceae</taxon>
        <taxon>Candidatus Methylophosphatis</taxon>
    </lineage>
</organism>
<feature type="chain" id="PRO_5038910858" description="DUF3617 family protein" evidence="1">
    <location>
        <begin position="26"/>
        <end position="66"/>
    </location>
</feature>
<comment type="caution">
    <text evidence="2">The sequence shown here is derived from an EMBL/GenBank/DDBJ whole genome shotgun (WGS) entry which is preliminary data.</text>
</comment>
<reference evidence="2" key="1">
    <citation type="submission" date="2020-10" db="EMBL/GenBank/DDBJ databases">
        <title>Connecting structure to function with the recovery of over 1000 high-quality activated sludge metagenome-assembled genomes encoding full-length rRNA genes using long-read sequencing.</title>
        <authorList>
            <person name="Singleton C.M."/>
            <person name="Petriglieri F."/>
            <person name="Kristensen J.M."/>
            <person name="Kirkegaard R.H."/>
            <person name="Michaelsen T.Y."/>
            <person name="Andersen M.H."/>
            <person name="Karst S.M."/>
            <person name="Dueholm M.S."/>
            <person name="Nielsen P.H."/>
            <person name="Albertsen M."/>
        </authorList>
    </citation>
    <scope>NUCLEOTIDE SEQUENCE</scope>
    <source>
        <strain evidence="2">Bjer_18-Q3-R1-45_BAT3C.347</strain>
    </source>
</reference>
<dbReference type="Proteomes" id="UP000807785">
    <property type="component" value="Unassembled WGS sequence"/>
</dbReference>
<evidence type="ECO:0000313" key="3">
    <source>
        <dbReference type="Proteomes" id="UP000807785"/>
    </source>
</evidence>